<gene>
    <name evidence="2" type="ORF">B296_00026962</name>
</gene>
<evidence type="ECO:0000256" key="1">
    <source>
        <dbReference type="SAM" id="MobiDB-lite"/>
    </source>
</evidence>
<sequence length="130" mass="14183">MPYRKDGERGGRVRWHGPLQGQPPTGAASYSVAPAGAAAYSTTPVGATTYNAVPARVATYSATLSHSDDRLRAQRPWAGLRTRWQREAAPLAYRGCRPRAATPDYGQRRPLAVRSMRAEGEGYSILLIKE</sequence>
<dbReference type="Proteomes" id="UP000287651">
    <property type="component" value="Unassembled WGS sequence"/>
</dbReference>
<organism evidence="2 3">
    <name type="scientific">Ensete ventricosum</name>
    <name type="common">Abyssinian banana</name>
    <name type="synonym">Musa ensete</name>
    <dbReference type="NCBI Taxonomy" id="4639"/>
    <lineage>
        <taxon>Eukaryota</taxon>
        <taxon>Viridiplantae</taxon>
        <taxon>Streptophyta</taxon>
        <taxon>Embryophyta</taxon>
        <taxon>Tracheophyta</taxon>
        <taxon>Spermatophyta</taxon>
        <taxon>Magnoliopsida</taxon>
        <taxon>Liliopsida</taxon>
        <taxon>Zingiberales</taxon>
        <taxon>Musaceae</taxon>
        <taxon>Ensete</taxon>
    </lineage>
</organism>
<reference evidence="2 3" key="1">
    <citation type="journal article" date="2014" name="Agronomy (Basel)">
        <title>A Draft Genome Sequence for Ensete ventricosum, the Drought-Tolerant Tree Against Hunger.</title>
        <authorList>
            <person name="Harrison J."/>
            <person name="Moore K.A."/>
            <person name="Paszkiewicz K."/>
            <person name="Jones T."/>
            <person name="Grant M."/>
            <person name="Ambacheew D."/>
            <person name="Muzemil S."/>
            <person name="Studholme D.J."/>
        </authorList>
    </citation>
    <scope>NUCLEOTIDE SEQUENCE [LARGE SCALE GENOMIC DNA]</scope>
</reference>
<comment type="caution">
    <text evidence="2">The sequence shown here is derived from an EMBL/GenBank/DDBJ whole genome shotgun (WGS) entry which is preliminary data.</text>
</comment>
<dbReference type="EMBL" id="AMZH03002793">
    <property type="protein sequence ID" value="RRT74368.1"/>
    <property type="molecule type" value="Genomic_DNA"/>
</dbReference>
<feature type="compositionally biased region" description="Basic and acidic residues" evidence="1">
    <location>
        <begin position="1"/>
        <end position="11"/>
    </location>
</feature>
<evidence type="ECO:0000313" key="3">
    <source>
        <dbReference type="Proteomes" id="UP000287651"/>
    </source>
</evidence>
<feature type="region of interest" description="Disordered" evidence="1">
    <location>
        <begin position="1"/>
        <end position="28"/>
    </location>
</feature>
<name>A0A427ADP4_ENSVE</name>
<proteinExistence type="predicted"/>
<evidence type="ECO:0000313" key="2">
    <source>
        <dbReference type="EMBL" id="RRT74368.1"/>
    </source>
</evidence>
<accession>A0A427ADP4</accession>
<dbReference type="AlphaFoldDB" id="A0A427ADP4"/>
<protein>
    <submittedName>
        <fullName evidence="2">Uncharacterized protein</fullName>
    </submittedName>
</protein>